<dbReference type="Gene3D" id="1.20.1440.120">
    <property type="entry name" value="Recombination protein O, C-terminal domain"/>
    <property type="match status" value="1"/>
</dbReference>
<dbReference type="Pfam" id="PF02565">
    <property type="entry name" value="RecO_C"/>
    <property type="match status" value="1"/>
</dbReference>
<reference evidence="7" key="1">
    <citation type="submission" date="2016-11" db="EMBL/GenBank/DDBJ databases">
        <title>Complete Genome Sequence of alachlor-degrading Sphingomonas sp. strain JJ-A5.</title>
        <authorList>
            <person name="Lee H."/>
            <person name="Ka J.-O."/>
        </authorList>
    </citation>
    <scope>NUCLEOTIDE SEQUENCE [LARGE SCALE GENOMIC DNA]</scope>
    <source>
        <strain evidence="7">JJ-A5</strain>
    </source>
</reference>
<gene>
    <name evidence="4" type="primary">recO</name>
    <name evidence="6" type="ORF">BSL82_02675</name>
</gene>
<dbReference type="STRING" id="1921510.BSL82_02675"/>
<dbReference type="NCBIfam" id="TIGR00613">
    <property type="entry name" value="reco"/>
    <property type="match status" value="1"/>
</dbReference>
<organism evidence="6 7">
    <name type="scientific">Tardibacter chloracetimidivorans</name>
    <dbReference type="NCBI Taxonomy" id="1921510"/>
    <lineage>
        <taxon>Bacteria</taxon>
        <taxon>Pseudomonadati</taxon>
        <taxon>Pseudomonadota</taxon>
        <taxon>Alphaproteobacteria</taxon>
        <taxon>Sphingomonadales</taxon>
        <taxon>Sphingomonadaceae</taxon>
        <taxon>Tardibacter</taxon>
    </lineage>
</organism>
<dbReference type="OrthoDB" id="9804792at2"/>
<dbReference type="GO" id="GO:0006302">
    <property type="term" value="P:double-strand break repair"/>
    <property type="evidence" value="ECO:0007669"/>
    <property type="project" value="TreeGrafter"/>
</dbReference>
<dbReference type="InterPro" id="IPR037278">
    <property type="entry name" value="ARFGAP/RecO"/>
</dbReference>
<name>A0A1L3ZRU2_9SPHN</name>
<evidence type="ECO:0000256" key="1">
    <source>
        <dbReference type="ARBA" id="ARBA00022763"/>
    </source>
</evidence>
<evidence type="ECO:0000256" key="3">
    <source>
        <dbReference type="ARBA" id="ARBA00023204"/>
    </source>
</evidence>
<dbReference type="InterPro" id="IPR003717">
    <property type="entry name" value="RecO"/>
</dbReference>
<proteinExistence type="inferred from homology"/>
<evidence type="ECO:0000313" key="6">
    <source>
        <dbReference type="EMBL" id="API58347.1"/>
    </source>
</evidence>
<dbReference type="PANTHER" id="PTHR33991:SF1">
    <property type="entry name" value="DNA REPAIR PROTEIN RECO"/>
    <property type="match status" value="1"/>
</dbReference>
<dbReference type="KEGG" id="sphj:BSL82_02675"/>
<dbReference type="RefSeq" id="WP_072595920.1">
    <property type="nucleotide sequence ID" value="NZ_CP018221.1"/>
</dbReference>
<dbReference type="EMBL" id="CP018221">
    <property type="protein sequence ID" value="API58347.1"/>
    <property type="molecule type" value="Genomic_DNA"/>
</dbReference>
<dbReference type="AlphaFoldDB" id="A0A1L3ZRU2"/>
<evidence type="ECO:0000259" key="5">
    <source>
        <dbReference type="Pfam" id="PF11967"/>
    </source>
</evidence>
<keyword evidence="3 4" id="KW-0234">DNA repair</keyword>
<dbReference type="InterPro" id="IPR022572">
    <property type="entry name" value="DNA_rep/recomb_RecO_N"/>
</dbReference>
<comment type="function">
    <text evidence="4">Involved in DNA repair and RecF pathway recombination.</text>
</comment>
<dbReference type="GO" id="GO:0006310">
    <property type="term" value="P:DNA recombination"/>
    <property type="evidence" value="ECO:0007669"/>
    <property type="project" value="UniProtKB-UniRule"/>
</dbReference>
<dbReference type="SUPFAM" id="SSF57863">
    <property type="entry name" value="ArfGap/RecO-like zinc finger"/>
    <property type="match status" value="1"/>
</dbReference>
<dbReference type="Proteomes" id="UP000182063">
    <property type="component" value="Chromosome"/>
</dbReference>
<keyword evidence="2 4" id="KW-0233">DNA recombination</keyword>
<dbReference type="HAMAP" id="MF_00201">
    <property type="entry name" value="RecO"/>
    <property type="match status" value="1"/>
</dbReference>
<evidence type="ECO:0000256" key="2">
    <source>
        <dbReference type="ARBA" id="ARBA00023172"/>
    </source>
</evidence>
<evidence type="ECO:0000256" key="4">
    <source>
        <dbReference type="HAMAP-Rule" id="MF_00201"/>
    </source>
</evidence>
<keyword evidence="7" id="KW-1185">Reference proteome</keyword>
<dbReference type="Pfam" id="PF11967">
    <property type="entry name" value="RecO_N"/>
    <property type="match status" value="1"/>
</dbReference>
<dbReference type="PANTHER" id="PTHR33991">
    <property type="entry name" value="DNA REPAIR PROTEIN RECO"/>
    <property type="match status" value="1"/>
</dbReference>
<comment type="similarity">
    <text evidence="4">Belongs to the RecO family.</text>
</comment>
<feature type="domain" description="DNA replication/recombination mediator RecO N-terminal" evidence="5">
    <location>
        <begin position="1"/>
        <end position="76"/>
    </location>
</feature>
<dbReference type="InterPro" id="IPR042242">
    <property type="entry name" value="RecO_C"/>
</dbReference>
<evidence type="ECO:0000313" key="7">
    <source>
        <dbReference type="Proteomes" id="UP000182063"/>
    </source>
</evidence>
<protein>
    <recommendedName>
        <fullName evidence="4">DNA repair protein RecO</fullName>
    </recommendedName>
    <alternativeName>
        <fullName evidence="4">Recombination protein O</fullName>
    </alternativeName>
</protein>
<keyword evidence="1 4" id="KW-0227">DNA damage</keyword>
<dbReference type="GO" id="GO:0043590">
    <property type="term" value="C:bacterial nucleoid"/>
    <property type="evidence" value="ECO:0007669"/>
    <property type="project" value="TreeGrafter"/>
</dbReference>
<accession>A0A1L3ZRU2</accession>
<sequence length="243" mass="25983">MHLNTQAIVCAVLGHGEHGAIARLMTHEAGLLPGYVRGGRSRRLRPVLLPGNMVQAEYRARVPEQLAQLSVELVHSRAPLLAERLPSTAIDWLTTLTAATLPEGQPYPALFNTLEAVLSAVESANSARGWAPSVIRYELLLLAQLGFALDLSHCAGGGDAGDLAYVSPKSSIAVSRAMGAPYAERLLPLPGFLTGGDAAPGWEQIAEGFRLTGYFLARDILTGKLADICETRERLIERLARAG</sequence>